<evidence type="ECO:0000313" key="4">
    <source>
        <dbReference type="Proteomes" id="UP000183047"/>
    </source>
</evidence>
<evidence type="ECO:0000313" key="3">
    <source>
        <dbReference type="EMBL" id="SCY35969.1"/>
    </source>
</evidence>
<keyword evidence="1" id="KW-0732">Signal</keyword>
<dbReference type="AlphaFoldDB" id="A0A1G5F9P5"/>
<feature type="domain" description="DUF3502" evidence="2">
    <location>
        <begin position="458"/>
        <end position="522"/>
    </location>
</feature>
<proteinExistence type="predicted"/>
<dbReference type="RefSeq" id="WP_074462786.1">
    <property type="nucleotide sequence ID" value="NZ_FMUR01000014.1"/>
</dbReference>
<evidence type="ECO:0000259" key="2">
    <source>
        <dbReference type="Pfam" id="PF12010"/>
    </source>
</evidence>
<dbReference type="PROSITE" id="PS51257">
    <property type="entry name" value="PROKAR_LIPOPROTEIN"/>
    <property type="match status" value="1"/>
</dbReference>
<feature type="signal peptide" evidence="1">
    <location>
        <begin position="1"/>
        <end position="22"/>
    </location>
</feature>
<feature type="chain" id="PRO_5038923181" evidence="1">
    <location>
        <begin position="23"/>
        <end position="529"/>
    </location>
</feature>
<keyword evidence="4" id="KW-1185">Reference proteome</keyword>
<name>A0A1G5F9P5_9FIRM</name>
<dbReference type="EMBL" id="FMUR01000014">
    <property type="protein sequence ID" value="SCY35969.1"/>
    <property type="molecule type" value="Genomic_DNA"/>
</dbReference>
<gene>
    <name evidence="3" type="ORF">SAMN02910451_02309</name>
</gene>
<organism evidence="3 4">
    <name type="scientific">Butyrivibrio hungatei</name>
    <dbReference type="NCBI Taxonomy" id="185008"/>
    <lineage>
        <taxon>Bacteria</taxon>
        <taxon>Bacillati</taxon>
        <taxon>Bacillota</taxon>
        <taxon>Clostridia</taxon>
        <taxon>Lachnospirales</taxon>
        <taxon>Lachnospiraceae</taxon>
        <taxon>Butyrivibrio</taxon>
    </lineage>
</organism>
<accession>A0A1G5F9P5</accession>
<dbReference type="InterPro" id="IPR022627">
    <property type="entry name" value="DUF3502"/>
</dbReference>
<dbReference type="Pfam" id="PF12010">
    <property type="entry name" value="DUF3502"/>
    <property type="match status" value="1"/>
</dbReference>
<dbReference type="OrthoDB" id="2636783at2"/>
<protein>
    <submittedName>
        <fullName evidence="3">Extracellular solute-binding protein</fullName>
    </submittedName>
</protein>
<dbReference type="Gene3D" id="3.40.190.10">
    <property type="entry name" value="Periplasmic binding protein-like II"/>
    <property type="match status" value="2"/>
</dbReference>
<dbReference type="Proteomes" id="UP000183047">
    <property type="component" value="Unassembled WGS sequence"/>
</dbReference>
<dbReference type="SUPFAM" id="SSF53850">
    <property type="entry name" value="Periplasmic binding protein-like II"/>
    <property type="match status" value="1"/>
</dbReference>
<reference evidence="4" key="1">
    <citation type="submission" date="2016-10" db="EMBL/GenBank/DDBJ databases">
        <authorList>
            <person name="Varghese N."/>
            <person name="Submissions S."/>
        </authorList>
    </citation>
    <scope>NUCLEOTIDE SEQUENCE [LARGE SCALE GENOMIC DNA]</scope>
    <source>
        <strain evidence="4">XBD2006</strain>
    </source>
</reference>
<evidence type="ECO:0000256" key="1">
    <source>
        <dbReference type="SAM" id="SignalP"/>
    </source>
</evidence>
<sequence>MKRKILALVMAAVMTISTVGCGNSKRVVSDFQYRNIDVSGPPVTITYLTIGDKPINGMTEKVLDKLNELLLKKVNAKLDIYYIGWNDYLENYNKTLSLGNVNVDLIAAGGDWLDAWPNAAKGYFLPLSEDMLRTYCPQTYKYVSSMDWDCCTYDGKIYFIPENEYTQWINYGFVYRLDDVKNVEKAKSNDLGRDFNIGEIQDWDTLDEFFTLYREQNPEKLFWDADGKETKQALGYIMSESNYIPIYELSEYGVWGIFKNAQSQIVSPYMSGNYLYNYAKIMKKWNELGVWRSDFKDYKDNYEAFYNGDTSVVLATTEDYYTTIKPNMEIYQPEAKLKFFWFGKENLVKTSILHGAMAISSKSKNPERALMVYDILRNDVECYRLIRYGIEGVQYQINQKDMLERPNGYNDEKDGITTNFWWGRRDSYEKADSNYAWDDYNELKAEYNKIAIDYPWDRYRFMTTNINNTIEEVTKVCDKYIPEITYGRYEGTPEAEVNEFRTALKAAGVDEVKTYLQNIYDADKAKNGH</sequence>